<comment type="caution">
    <text evidence="1">The sequence shown here is derived from an EMBL/GenBank/DDBJ whole genome shotgun (WGS) entry which is preliminary data.</text>
</comment>
<gene>
    <name evidence="1" type="ORF">HD597_005384</name>
</gene>
<reference evidence="1" key="1">
    <citation type="submission" date="2022-06" db="EMBL/GenBank/DDBJ databases">
        <title>Sequencing the genomes of 1000 actinobacteria strains.</title>
        <authorList>
            <person name="Klenk H.-P."/>
        </authorList>
    </citation>
    <scope>NUCLEOTIDE SEQUENCE</scope>
    <source>
        <strain evidence="1">DSM 46694</strain>
    </source>
</reference>
<dbReference type="Proteomes" id="UP001139648">
    <property type="component" value="Unassembled WGS sequence"/>
</dbReference>
<sequence length="102" mass="11281">MRTEVAIFTAEGPLPDWNGSEEEISRRSRQLEAIPRPVTAQEAQALAACFGPDDCYGVAWTLVHLIETSPGPLPAISRPGPDAGHWHHTLWARWGHSDDQSR</sequence>
<evidence type="ECO:0000313" key="2">
    <source>
        <dbReference type="Proteomes" id="UP001139648"/>
    </source>
</evidence>
<name>A0A9X2GFV7_9ACTN</name>
<protein>
    <submittedName>
        <fullName evidence="1">Uncharacterized protein</fullName>
    </submittedName>
</protein>
<accession>A0A9X2GFV7</accession>
<keyword evidence="2" id="KW-1185">Reference proteome</keyword>
<dbReference type="EMBL" id="JAMZEB010000002">
    <property type="protein sequence ID" value="MCP2358364.1"/>
    <property type="molecule type" value="Genomic_DNA"/>
</dbReference>
<organism evidence="1 2">
    <name type="scientific">Nonomuraea thailandensis</name>
    <dbReference type="NCBI Taxonomy" id="1188745"/>
    <lineage>
        <taxon>Bacteria</taxon>
        <taxon>Bacillati</taxon>
        <taxon>Actinomycetota</taxon>
        <taxon>Actinomycetes</taxon>
        <taxon>Streptosporangiales</taxon>
        <taxon>Streptosporangiaceae</taxon>
        <taxon>Nonomuraea</taxon>
    </lineage>
</organism>
<dbReference type="AlphaFoldDB" id="A0A9X2GFV7"/>
<proteinExistence type="predicted"/>
<evidence type="ECO:0000313" key="1">
    <source>
        <dbReference type="EMBL" id="MCP2358364.1"/>
    </source>
</evidence>
<dbReference type="RefSeq" id="WP_253745436.1">
    <property type="nucleotide sequence ID" value="NZ_BAABKA010000043.1"/>
</dbReference>